<organism evidence="1 2">
    <name type="scientific">Aequorivita lipolytica</name>
    <dbReference type="NCBI Taxonomy" id="153267"/>
    <lineage>
        <taxon>Bacteria</taxon>
        <taxon>Pseudomonadati</taxon>
        <taxon>Bacteroidota</taxon>
        <taxon>Flavobacteriia</taxon>
        <taxon>Flavobacteriales</taxon>
        <taxon>Flavobacteriaceae</taxon>
        <taxon>Aequorivita</taxon>
    </lineage>
</organism>
<dbReference type="AlphaFoldDB" id="A0A5C6YM75"/>
<dbReference type="RefSeq" id="WP_111816728.1">
    <property type="nucleotide sequence ID" value="NZ_CBCRZQ010000010.1"/>
</dbReference>
<protein>
    <submittedName>
        <fullName evidence="1">Uncharacterized protein</fullName>
    </submittedName>
</protein>
<dbReference type="Proteomes" id="UP000321945">
    <property type="component" value="Unassembled WGS sequence"/>
</dbReference>
<dbReference type="OrthoDB" id="9804145at2"/>
<keyword evidence="2" id="KW-1185">Reference proteome</keyword>
<accession>A0A5C6YM75</accession>
<gene>
    <name evidence="1" type="ORF">ESV24_12870</name>
</gene>
<sequence>MKRFNFEKNLLHQTQAVNITVSVFNNLDIAQAKGVDQQFLHPVNDFETGFGYITNIRNILERNGFDEKRNGRSNIINIMMETGTGTGTGTGKTFTKTIYARLIIKQTI</sequence>
<evidence type="ECO:0000313" key="2">
    <source>
        <dbReference type="Proteomes" id="UP000321945"/>
    </source>
</evidence>
<comment type="caution">
    <text evidence="1">The sequence shown here is derived from an EMBL/GenBank/DDBJ whole genome shotgun (WGS) entry which is preliminary data.</text>
</comment>
<name>A0A5C6YM75_9FLAO</name>
<dbReference type="EMBL" id="VORU01000012">
    <property type="protein sequence ID" value="TXD68348.1"/>
    <property type="molecule type" value="Genomic_DNA"/>
</dbReference>
<evidence type="ECO:0000313" key="1">
    <source>
        <dbReference type="EMBL" id="TXD68348.1"/>
    </source>
</evidence>
<reference evidence="1 2" key="1">
    <citation type="submission" date="2019-08" db="EMBL/GenBank/DDBJ databases">
        <title>Genome of Aequorivita lipolytica Y10-2 (type strain).</title>
        <authorList>
            <person name="Bowman J.P."/>
        </authorList>
    </citation>
    <scope>NUCLEOTIDE SEQUENCE [LARGE SCALE GENOMIC DNA]</scope>
    <source>
        <strain evidence="1 2">Y10-2</strain>
    </source>
</reference>
<proteinExistence type="predicted"/>